<dbReference type="GO" id="GO:0008270">
    <property type="term" value="F:zinc ion binding"/>
    <property type="evidence" value="ECO:0007669"/>
    <property type="project" value="UniProtKB-KW"/>
</dbReference>
<dbReference type="PROSITE" id="PS50966">
    <property type="entry name" value="ZF_SWIM"/>
    <property type="match status" value="1"/>
</dbReference>
<reference evidence="3 4" key="1">
    <citation type="submission" date="2018-01" db="EMBL/GenBank/DDBJ databases">
        <title>G. obscuriglobus.</title>
        <authorList>
            <person name="Franke J."/>
            <person name="Blomberg W."/>
            <person name="Selmecki A."/>
        </authorList>
    </citation>
    <scope>NUCLEOTIDE SEQUENCE [LARGE SCALE GENOMIC DNA]</scope>
    <source>
        <strain evidence="3 4">DSM 5831</strain>
    </source>
</reference>
<organism evidence="3 4">
    <name type="scientific">Gemmata obscuriglobus</name>
    <dbReference type="NCBI Taxonomy" id="114"/>
    <lineage>
        <taxon>Bacteria</taxon>
        <taxon>Pseudomonadati</taxon>
        <taxon>Planctomycetota</taxon>
        <taxon>Planctomycetia</taxon>
        <taxon>Gemmatales</taxon>
        <taxon>Gemmataceae</taxon>
        <taxon>Gemmata</taxon>
    </lineage>
</organism>
<evidence type="ECO:0000256" key="1">
    <source>
        <dbReference type="PROSITE-ProRule" id="PRU00325"/>
    </source>
</evidence>
<gene>
    <name evidence="3" type="ORF">C1280_35485</name>
</gene>
<keyword evidence="4" id="KW-1185">Reference proteome</keyword>
<dbReference type="Proteomes" id="UP000245802">
    <property type="component" value="Chromosome"/>
</dbReference>
<feature type="domain" description="SWIM-type" evidence="2">
    <location>
        <begin position="75"/>
        <end position="109"/>
    </location>
</feature>
<keyword evidence="1" id="KW-0862">Zinc</keyword>
<keyword evidence="1" id="KW-0863">Zinc-finger</keyword>
<dbReference type="KEGG" id="gog:C1280_35485"/>
<dbReference type="EMBL" id="CP025958">
    <property type="protein sequence ID" value="AWM41780.1"/>
    <property type="molecule type" value="Genomic_DNA"/>
</dbReference>
<protein>
    <recommendedName>
        <fullName evidence="2">SWIM-type domain-containing protein</fullName>
    </recommendedName>
</protein>
<evidence type="ECO:0000259" key="2">
    <source>
        <dbReference type="PROSITE" id="PS50966"/>
    </source>
</evidence>
<dbReference type="OrthoDB" id="290445at2"/>
<dbReference type="AlphaFoldDB" id="A0A2Z3HJY8"/>
<dbReference type="InterPro" id="IPR007527">
    <property type="entry name" value="Znf_SWIM"/>
</dbReference>
<keyword evidence="1" id="KW-0479">Metal-binding</keyword>
<sequence length="113" mass="12708">MTVYTELLEPTKSEKHGSIIWTPAGEEYGHRAGTLTISGTKSFAVYDVDEFPCDEGRGFMLLKKTPGTDATEDHYSVHVGSDRSMRCECRGFYSHHHCKHVSAIFELLKAKQL</sequence>
<evidence type="ECO:0000313" key="4">
    <source>
        <dbReference type="Proteomes" id="UP000245802"/>
    </source>
</evidence>
<proteinExistence type="predicted"/>
<evidence type="ECO:0000313" key="3">
    <source>
        <dbReference type="EMBL" id="AWM41780.1"/>
    </source>
</evidence>
<accession>A0A2Z3HJY8</accession>
<name>A0A2Z3HJY8_9BACT</name>
<dbReference type="RefSeq" id="WP_010038358.1">
    <property type="nucleotide sequence ID" value="NZ_CP025958.1"/>
</dbReference>